<proteinExistence type="predicted"/>
<feature type="compositionally biased region" description="Polar residues" evidence="1">
    <location>
        <begin position="64"/>
        <end position="75"/>
    </location>
</feature>
<feature type="compositionally biased region" description="Basic and acidic residues" evidence="1">
    <location>
        <begin position="47"/>
        <end position="62"/>
    </location>
</feature>
<gene>
    <name evidence="3" type="primary">LOC101859664</name>
</gene>
<accession>A0ABM0K2E9</accession>
<sequence>MTAVPFAVVPEAWCSQRPPLPRGSDEFEVVIGELKSNLSPRSPPESPDSKQEVTLQRAERMRRTNSTSSLKSQQWNLSRADSGMGYIVKWAVQKRLRSFIEQTRQDKLYQRYLKDMKES</sequence>
<dbReference type="GeneID" id="101859664"/>
<evidence type="ECO:0000313" key="3">
    <source>
        <dbReference type="RefSeq" id="XP_005107149.1"/>
    </source>
</evidence>
<reference evidence="3" key="1">
    <citation type="submission" date="2025-08" db="UniProtKB">
        <authorList>
            <consortium name="RefSeq"/>
        </authorList>
    </citation>
    <scope>IDENTIFICATION</scope>
</reference>
<dbReference type="Proteomes" id="UP000694888">
    <property type="component" value="Unplaced"/>
</dbReference>
<organism evidence="2 3">
    <name type="scientific">Aplysia californica</name>
    <name type="common">California sea hare</name>
    <dbReference type="NCBI Taxonomy" id="6500"/>
    <lineage>
        <taxon>Eukaryota</taxon>
        <taxon>Metazoa</taxon>
        <taxon>Spiralia</taxon>
        <taxon>Lophotrochozoa</taxon>
        <taxon>Mollusca</taxon>
        <taxon>Gastropoda</taxon>
        <taxon>Heterobranchia</taxon>
        <taxon>Euthyneura</taxon>
        <taxon>Tectipleura</taxon>
        <taxon>Aplysiida</taxon>
        <taxon>Aplysioidea</taxon>
        <taxon>Aplysiidae</taxon>
        <taxon>Aplysia</taxon>
    </lineage>
</organism>
<keyword evidence="2" id="KW-1185">Reference proteome</keyword>
<name>A0ABM0K2E9_APLCA</name>
<feature type="region of interest" description="Disordered" evidence="1">
    <location>
        <begin position="35"/>
        <end position="75"/>
    </location>
</feature>
<evidence type="ECO:0000313" key="2">
    <source>
        <dbReference type="Proteomes" id="UP000694888"/>
    </source>
</evidence>
<protein>
    <submittedName>
        <fullName evidence="3">Uncharacterized protein LOC101859664</fullName>
    </submittedName>
</protein>
<evidence type="ECO:0000256" key="1">
    <source>
        <dbReference type="SAM" id="MobiDB-lite"/>
    </source>
</evidence>
<dbReference type="RefSeq" id="XP_005107149.1">
    <property type="nucleotide sequence ID" value="XM_005107092.3"/>
</dbReference>